<organism evidence="1 2">
    <name type="scientific">Rhodotorula mucilaginosa</name>
    <name type="common">Yeast</name>
    <name type="synonym">Rhodotorula rubra</name>
    <dbReference type="NCBI Taxonomy" id="5537"/>
    <lineage>
        <taxon>Eukaryota</taxon>
        <taxon>Fungi</taxon>
        <taxon>Dikarya</taxon>
        <taxon>Basidiomycota</taxon>
        <taxon>Pucciniomycotina</taxon>
        <taxon>Microbotryomycetes</taxon>
        <taxon>Sporidiobolales</taxon>
        <taxon>Sporidiobolaceae</taxon>
        <taxon>Rhodotorula</taxon>
    </lineage>
</organism>
<dbReference type="Proteomes" id="UP000777482">
    <property type="component" value="Unassembled WGS sequence"/>
</dbReference>
<accession>A0A9P7B3V2</accession>
<proteinExistence type="predicted"/>
<evidence type="ECO:0000313" key="1">
    <source>
        <dbReference type="EMBL" id="KAG0658151.1"/>
    </source>
</evidence>
<keyword evidence="2" id="KW-1185">Reference proteome</keyword>
<sequence>MPAFHPHVPLSRSAGELDQLGAWPEIPGHQITHDMNLRSIFEARLGYLQRLAASRAGCPGLGVGWAAIMSARLGPLFVSNDQDDHDHVVELRGFVLYELGRIKDALETREPNPRGSGVTRAGWIAQVLVRNDPYALRRDFDERHDEELPLFYIDIKLPGSHSTLDQCRLDFHSLLIEISSLNVHNGPLSELDPNDEFRRLFEALQGWRMSMAATCGPLYAPDQVATTNRRPRPTPDRRRILAEAHQELSIPRQLNMSLVSLLDKMWALARREDVGQAMLRVIEGRRLEPWARASSSVGQAEQRFSPVRSLIRSVCYCATTLALPTLSFRRRQAQVRTCAPMSRNPHVPQARRGDEDDELGVWPACPSLDLAYDLNSTFVGRVKYCQRLAARVGGLRGLGFGWRSITFACLGPIFDPDGLSRKVNKDFVVWVFDRLDELRNKLVKHEGNTVAERNRISSVAQLLVSLRPRNYAGNRALHSGNVIPLDADDSPVNKTELRCRFFSLLYEISSVEAPAGALGQNSEVSALSHALQGWHVVMGVQFGHIFEDDNTLSSAQGILERLAKLLYSMYAMALAKECGIGPAMLMIIRLSPMLKLPVALAETDNVLMYLEVTSSDAEALHGWIKGYRDLYEKFQDSQLEDCTALLGHTGDNTTH</sequence>
<name>A0A9P7B3V2_RHOMI</name>
<comment type="caution">
    <text evidence="1">The sequence shown here is derived from an EMBL/GenBank/DDBJ whole genome shotgun (WGS) entry which is preliminary data.</text>
</comment>
<reference evidence="1 2" key="1">
    <citation type="submission" date="2020-11" db="EMBL/GenBank/DDBJ databases">
        <title>Kefir isolates.</title>
        <authorList>
            <person name="Marcisauskas S."/>
            <person name="Kim Y."/>
            <person name="Blasche S."/>
        </authorList>
    </citation>
    <scope>NUCLEOTIDE SEQUENCE [LARGE SCALE GENOMIC DNA]</scope>
    <source>
        <strain evidence="1 2">KR</strain>
    </source>
</reference>
<dbReference type="OrthoDB" id="10503247at2759"/>
<dbReference type="AlphaFoldDB" id="A0A9P7B3V2"/>
<evidence type="ECO:0000313" key="2">
    <source>
        <dbReference type="Proteomes" id="UP000777482"/>
    </source>
</evidence>
<protein>
    <submittedName>
        <fullName evidence="1">Uncharacterized protein</fullName>
    </submittedName>
</protein>
<gene>
    <name evidence="1" type="ORF">C6P46_006027</name>
</gene>
<dbReference type="EMBL" id="PUHQ01000070">
    <property type="protein sequence ID" value="KAG0658151.1"/>
    <property type="molecule type" value="Genomic_DNA"/>
</dbReference>